<accession>A0ABQ9G0I3</accession>
<reference evidence="2 3" key="1">
    <citation type="submission" date="2023-02" db="EMBL/GenBank/DDBJ databases">
        <title>LHISI_Scaffold_Assembly.</title>
        <authorList>
            <person name="Stuart O.P."/>
            <person name="Cleave R."/>
            <person name="Magrath M.J.L."/>
            <person name="Mikheyev A.S."/>
        </authorList>
    </citation>
    <scope>NUCLEOTIDE SEQUENCE [LARGE SCALE GENOMIC DNA]</scope>
    <source>
        <strain evidence="2">Daus_M_001</strain>
        <tissue evidence="2">Leg muscle</tissue>
    </source>
</reference>
<feature type="compositionally biased region" description="Polar residues" evidence="1">
    <location>
        <begin position="156"/>
        <end position="169"/>
    </location>
</feature>
<protein>
    <submittedName>
        <fullName evidence="2">Uncharacterized protein</fullName>
    </submittedName>
</protein>
<sequence length="169" mass="18493">MAGTPHGKKLVSLPNNVFASLVKKMLALGEEKCAANFVAGFRATERVTAKLPAYANPAEAQQNMPDTIGAEFKAYIDSIRGEDLVPKQKVKRFHLPVIPGKSVLFEVQNFVKAREDVKITKDPSLNKKARNLIGLQRHQQASTSGGAAAKKKKVTQRVQEAVNSENELE</sequence>
<dbReference type="EMBL" id="JARBHB010000017">
    <property type="protein sequence ID" value="KAJ8865562.1"/>
    <property type="molecule type" value="Genomic_DNA"/>
</dbReference>
<feature type="region of interest" description="Disordered" evidence="1">
    <location>
        <begin position="135"/>
        <end position="169"/>
    </location>
</feature>
<dbReference type="Proteomes" id="UP001159363">
    <property type="component" value="Chromosome 16"/>
</dbReference>
<proteinExistence type="predicted"/>
<comment type="caution">
    <text evidence="2">The sequence shown here is derived from an EMBL/GenBank/DDBJ whole genome shotgun (WGS) entry which is preliminary data.</text>
</comment>
<gene>
    <name evidence="2" type="ORF">PR048_033082</name>
</gene>
<name>A0ABQ9G0I3_9NEOP</name>
<keyword evidence="3" id="KW-1185">Reference proteome</keyword>
<evidence type="ECO:0000256" key="1">
    <source>
        <dbReference type="SAM" id="MobiDB-lite"/>
    </source>
</evidence>
<organism evidence="2 3">
    <name type="scientific">Dryococelus australis</name>
    <dbReference type="NCBI Taxonomy" id="614101"/>
    <lineage>
        <taxon>Eukaryota</taxon>
        <taxon>Metazoa</taxon>
        <taxon>Ecdysozoa</taxon>
        <taxon>Arthropoda</taxon>
        <taxon>Hexapoda</taxon>
        <taxon>Insecta</taxon>
        <taxon>Pterygota</taxon>
        <taxon>Neoptera</taxon>
        <taxon>Polyneoptera</taxon>
        <taxon>Phasmatodea</taxon>
        <taxon>Verophasmatodea</taxon>
        <taxon>Anareolatae</taxon>
        <taxon>Phasmatidae</taxon>
        <taxon>Eurycanthinae</taxon>
        <taxon>Dryococelus</taxon>
    </lineage>
</organism>
<evidence type="ECO:0000313" key="2">
    <source>
        <dbReference type="EMBL" id="KAJ8865562.1"/>
    </source>
</evidence>
<evidence type="ECO:0000313" key="3">
    <source>
        <dbReference type="Proteomes" id="UP001159363"/>
    </source>
</evidence>